<feature type="transmembrane region" description="Helical" evidence="7">
    <location>
        <begin position="83"/>
        <end position="107"/>
    </location>
</feature>
<evidence type="ECO:0000313" key="10">
    <source>
        <dbReference type="Proteomes" id="UP000199544"/>
    </source>
</evidence>
<name>A0A1H0B0P0_9BACL</name>
<dbReference type="RefSeq" id="WP_090237989.1">
    <property type="nucleotide sequence ID" value="NZ_FNHW01000003.1"/>
</dbReference>
<accession>A0A1H0B0P0</accession>
<proteinExistence type="inferred from homology"/>
<dbReference type="Pfam" id="PF00528">
    <property type="entry name" value="BPD_transp_1"/>
    <property type="match status" value="1"/>
</dbReference>
<evidence type="ECO:0000259" key="8">
    <source>
        <dbReference type="PROSITE" id="PS50928"/>
    </source>
</evidence>
<keyword evidence="4 7" id="KW-0812">Transmembrane</keyword>
<evidence type="ECO:0000256" key="4">
    <source>
        <dbReference type="ARBA" id="ARBA00022692"/>
    </source>
</evidence>
<keyword evidence="10" id="KW-1185">Reference proteome</keyword>
<dbReference type="OrthoDB" id="9810086at2"/>
<dbReference type="EMBL" id="FNHW01000003">
    <property type="protein sequence ID" value="SDN39214.1"/>
    <property type="molecule type" value="Genomic_DNA"/>
</dbReference>
<gene>
    <name evidence="9" type="ORF">SAMN04488137_4341</name>
</gene>
<organism evidence="9 10">
    <name type="scientific">Fictibacillus solisalsi</name>
    <dbReference type="NCBI Taxonomy" id="459525"/>
    <lineage>
        <taxon>Bacteria</taxon>
        <taxon>Bacillati</taxon>
        <taxon>Bacillota</taxon>
        <taxon>Bacilli</taxon>
        <taxon>Bacillales</taxon>
        <taxon>Fictibacillaceae</taxon>
        <taxon>Fictibacillus</taxon>
    </lineage>
</organism>
<reference evidence="10" key="1">
    <citation type="submission" date="2016-10" db="EMBL/GenBank/DDBJ databases">
        <authorList>
            <person name="Varghese N."/>
            <person name="Submissions S."/>
        </authorList>
    </citation>
    <scope>NUCLEOTIDE SEQUENCE [LARGE SCALE GENOMIC DNA]</scope>
    <source>
        <strain evidence="10">CGMCC 1.6854</strain>
    </source>
</reference>
<protein>
    <submittedName>
        <fullName evidence="9">Carbohydrate ABC transporter membrane protein 2, CUT1 family (TC 3.A.1.1.-)</fullName>
    </submittedName>
</protein>
<dbReference type="PANTHER" id="PTHR43744">
    <property type="entry name" value="ABC TRANSPORTER PERMEASE PROTEIN MG189-RELATED-RELATED"/>
    <property type="match status" value="1"/>
</dbReference>
<keyword evidence="3" id="KW-1003">Cell membrane</keyword>
<feature type="transmembrane region" description="Helical" evidence="7">
    <location>
        <begin position="155"/>
        <end position="174"/>
    </location>
</feature>
<evidence type="ECO:0000313" key="9">
    <source>
        <dbReference type="EMBL" id="SDN39214.1"/>
    </source>
</evidence>
<dbReference type="GO" id="GO:0005886">
    <property type="term" value="C:plasma membrane"/>
    <property type="evidence" value="ECO:0007669"/>
    <property type="project" value="UniProtKB-SubCell"/>
</dbReference>
<feature type="transmembrane region" description="Helical" evidence="7">
    <location>
        <begin position="24"/>
        <end position="44"/>
    </location>
</feature>
<dbReference type="PANTHER" id="PTHR43744:SF8">
    <property type="entry name" value="SN-GLYCEROL-3-PHOSPHATE TRANSPORT SYSTEM PERMEASE PROTEIN UGPE"/>
    <property type="match status" value="1"/>
</dbReference>
<dbReference type="SUPFAM" id="SSF161098">
    <property type="entry name" value="MetI-like"/>
    <property type="match status" value="1"/>
</dbReference>
<keyword evidence="2 7" id="KW-0813">Transport</keyword>
<dbReference type="PROSITE" id="PS50928">
    <property type="entry name" value="ABC_TM1"/>
    <property type="match status" value="1"/>
</dbReference>
<evidence type="ECO:0000256" key="3">
    <source>
        <dbReference type="ARBA" id="ARBA00022475"/>
    </source>
</evidence>
<dbReference type="CDD" id="cd06261">
    <property type="entry name" value="TM_PBP2"/>
    <property type="match status" value="1"/>
</dbReference>
<evidence type="ECO:0000256" key="5">
    <source>
        <dbReference type="ARBA" id="ARBA00022989"/>
    </source>
</evidence>
<dbReference type="InterPro" id="IPR000515">
    <property type="entry name" value="MetI-like"/>
</dbReference>
<keyword evidence="5 7" id="KW-1133">Transmembrane helix</keyword>
<comment type="similarity">
    <text evidence="7">Belongs to the binding-protein-dependent transport system permease family.</text>
</comment>
<dbReference type="GO" id="GO:0055085">
    <property type="term" value="P:transmembrane transport"/>
    <property type="evidence" value="ECO:0007669"/>
    <property type="project" value="InterPro"/>
</dbReference>
<evidence type="ECO:0000256" key="1">
    <source>
        <dbReference type="ARBA" id="ARBA00004651"/>
    </source>
</evidence>
<dbReference type="AlphaFoldDB" id="A0A1H0B0P0"/>
<sequence>MNTRQNTPKFYETMSFRRKMKKSVVLLLLLLGSIVILSPVWWMISTSLKTPGEIAQYPPSFMPDSFQWSNYVKAWQTAPFTRWALNTIFITVCVVIGNVVVNSFVAYGFAKIRFRGKNLLFTLVLSTMLIPGFVMMIPQYILFSKLHWINTYLPLIVPAFFGNAFFIFLLRQFFKTIPDEMIEAAKIDGANHFQIWWKLAMPLMKPAVITVAILSFNGAWNDFLGPLLYINDEKLYTLQIGLQTFKGTVQTQWHYLMSASVLVLLPVILIFFFFQRYFIEGSNITSGTKG</sequence>
<comment type="subcellular location">
    <subcellularLocation>
        <location evidence="1 7">Cell membrane</location>
        <topology evidence="1 7">Multi-pass membrane protein</topology>
    </subcellularLocation>
</comment>
<evidence type="ECO:0000256" key="2">
    <source>
        <dbReference type="ARBA" id="ARBA00022448"/>
    </source>
</evidence>
<dbReference type="InterPro" id="IPR035906">
    <property type="entry name" value="MetI-like_sf"/>
</dbReference>
<evidence type="ECO:0000256" key="6">
    <source>
        <dbReference type="ARBA" id="ARBA00023136"/>
    </source>
</evidence>
<feature type="transmembrane region" description="Helical" evidence="7">
    <location>
        <begin position="119"/>
        <end position="143"/>
    </location>
</feature>
<feature type="domain" description="ABC transmembrane type-1" evidence="8">
    <location>
        <begin position="84"/>
        <end position="274"/>
    </location>
</feature>
<dbReference type="Proteomes" id="UP000199544">
    <property type="component" value="Unassembled WGS sequence"/>
</dbReference>
<dbReference type="STRING" id="459525.SAMN04488137_4341"/>
<feature type="transmembrane region" description="Helical" evidence="7">
    <location>
        <begin position="253"/>
        <end position="274"/>
    </location>
</feature>
<keyword evidence="6 7" id="KW-0472">Membrane</keyword>
<evidence type="ECO:0000256" key="7">
    <source>
        <dbReference type="RuleBase" id="RU363032"/>
    </source>
</evidence>
<dbReference type="Gene3D" id="1.10.3720.10">
    <property type="entry name" value="MetI-like"/>
    <property type="match status" value="1"/>
</dbReference>